<reference evidence="1 2" key="1">
    <citation type="submission" date="2023-07" db="EMBL/GenBank/DDBJ databases">
        <authorList>
            <person name="Girao M."/>
            <person name="Carvalho M.F."/>
        </authorList>
    </citation>
    <scope>NUCLEOTIDE SEQUENCE [LARGE SCALE GENOMIC DNA]</scope>
    <source>
        <strain evidence="1 2">YIM65754</strain>
    </source>
</reference>
<protein>
    <submittedName>
        <fullName evidence="1">Uncharacterized protein</fullName>
    </submittedName>
</protein>
<evidence type="ECO:0000313" key="1">
    <source>
        <dbReference type="EMBL" id="MEE2058393.1"/>
    </source>
</evidence>
<dbReference type="RefSeq" id="WP_330133641.1">
    <property type="nucleotide sequence ID" value="NZ_JAUTXY010000005.1"/>
</dbReference>
<proteinExistence type="predicted"/>
<dbReference type="EMBL" id="JAUTXY010000005">
    <property type="protein sequence ID" value="MEE2058393.1"/>
    <property type="molecule type" value="Genomic_DNA"/>
</dbReference>
<evidence type="ECO:0000313" key="2">
    <source>
        <dbReference type="Proteomes" id="UP001336020"/>
    </source>
</evidence>
<sequence>MTGEDELLQVEQIIERLLAQYRAVQPEVVENTVRSIHKRFADASIRDFVPLLVEKASRRAIIEGAQTLGKVSGPVTIHVT</sequence>
<accession>A0ABU7LA14</accession>
<comment type="caution">
    <text evidence="1">The sequence shown here is derived from an EMBL/GenBank/DDBJ whole genome shotgun (WGS) entry which is preliminary data.</text>
</comment>
<gene>
    <name evidence="1" type="ORF">Q7514_12765</name>
</gene>
<organism evidence="1 2">
    <name type="scientific">Rhodococcus artemisiae</name>
    <dbReference type="NCBI Taxonomy" id="714159"/>
    <lineage>
        <taxon>Bacteria</taxon>
        <taxon>Bacillati</taxon>
        <taxon>Actinomycetota</taxon>
        <taxon>Actinomycetes</taxon>
        <taxon>Mycobacteriales</taxon>
        <taxon>Nocardiaceae</taxon>
        <taxon>Rhodococcus</taxon>
    </lineage>
</organism>
<name>A0ABU7LA14_9NOCA</name>
<keyword evidence="2" id="KW-1185">Reference proteome</keyword>
<dbReference type="NCBIfam" id="NF046112">
    <property type="entry name" value="MSMEG_6209_Nter"/>
    <property type="match status" value="1"/>
</dbReference>
<dbReference type="Gene3D" id="1.10.8.1060">
    <property type="entry name" value="Corynebacterium glutamicum thioredoxin-dependent arsenate reductase, N-terminal domain"/>
    <property type="match status" value="1"/>
</dbReference>
<dbReference type="Proteomes" id="UP001336020">
    <property type="component" value="Unassembled WGS sequence"/>
</dbReference>